<dbReference type="SMART" id="SM00233">
    <property type="entry name" value="PH"/>
    <property type="match status" value="1"/>
</dbReference>
<feature type="region of interest" description="Disordered" evidence="1">
    <location>
        <begin position="1"/>
        <end position="31"/>
    </location>
</feature>
<sequence length="368" mass="41468">MISAMKDSSIKRNRKKSFRVTFAPGTKTEEEQINNFVKAVENNGPGIDDLSKMIKSLPNKKSSKSASTEKRKDQEAESITNMIFQLRKTLDNMLEKECNDSINESVKVESERRPSNSSITSVDSAIGDCSKSNEYYNQLKAKDEAKISKIDDIEIVNNDTSSMSSPNTRKKVSDLLMELDNCIEGLREEDTILEEDSTSQDNSLCVKDIFASGILIASFVQTKTETTPLEQQYAVLTDDTIYIFESNKSKSPLKFTFSIENCNNIKKSIYITNAIELNGEYKNVSNEKVAKSLSLAFSSEEECSIWIKLLLDINKSSFSPSRPYPKRTVSLKSNVNNNYYNEMSTDYYNPRQTILSALCVLEGIEKSL</sequence>
<evidence type="ECO:0000313" key="4">
    <source>
        <dbReference type="Proteomes" id="UP000193920"/>
    </source>
</evidence>
<dbReference type="InterPro" id="IPR011993">
    <property type="entry name" value="PH-like_dom_sf"/>
</dbReference>
<evidence type="ECO:0000259" key="2">
    <source>
        <dbReference type="SMART" id="SM00233"/>
    </source>
</evidence>
<gene>
    <name evidence="3" type="ORF">LY90DRAFT_505095</name>
</gene>
<proteinExistence type="predicted"/>
<feature type="domain" description="PH" evidence="2">
    <location>
        <begin position="214"/>
        <end position="317"/>
    </location>
</feature>
<dbReference type="Proteomes" id="UP000193920">
    <property type="component" value="Unassembled WGS sequence"/>
</dbReference>
<evidence type="ECO:0000313" key="3">
    <source>
        <dbReference type="EMBL" id="ORY64548.1"/>
    </source>
</evidence>
<feature type="region of interest" description="Disordered" evidence="1">
    <location>
        <begin position="105"/>
        <end position="124"/>
    </location>
</feature>
<dbReference type="SUPFAM" id="SSF50729">
    <property type="entry name" value="PH domain-like"/>
    <property type="match status" value="1"/>
</dbReference>
<reference evidence="3 4" key="1">
    <citation type="submission" date="2016-08" db="EMBL/GenBank/DDBJ databases">
        <title>A Parts List for Fungal Cellulosomes Revealed by Comparative Genomics.</title>
        <authorList>
            <consortium name="DOE Joint Genome Institute"/>
            <person name="Haitjema C.H."/>
            <person name="Gilmore S.P."/>
            <person name="Henske J.K."/>
            <person name="Solomon K.V."/>
            <person name="De Groot R."/>
            <person name="Kuo A."/>
            <person name="Mondo S.J."/>
            <person name="Salamov A.A."/>
            <person name="Labutti K."/>
            <person name="Zhao Z."/>
            <person name="Chiniquy J."/>
            <person name="Barry K."/>
            <person name="Brewer H.M."/>
            <person name="Purvine S.O."/>
            <person name="Wright A.T."/>
            <person name="Boxma B."/>
            <person name="Van Alen T."/>
            <person name="Hackstein J.H."/>
            <person name="Baker S.E."/>
            <person name="Grigoriev I.V."/>
            <person name="O'Malley M.A."/>
        </authorList>
    </citation>
    <scope>NUCLEOTIDE SEQUENCE [LARGE SCALE GENOMIC DNA]</scope>
    <source>
        <strain evidence="3 4">G1</strain>
    </source>
</reference>
<dbReference type="EMBL" id="MCOG01000054">
    <property type="protein sequence ID" value="ORY64548.1"/>
    <property type="molecule type" value="Genomic_DNA"/>
</dbReference>
<feature type="region of interest" description="Disordered" evidence="1">
    <location>
        <begin position="57"/>
        <end position="76"/>
    </location>
</feature>
<keyword evidence="4" id="KW-1185">Reference proteome</keyword>
<evidence type="ECO:0000256" key="1">
    <source>
        <dbReference type="SAM" id="MobiDB-lite"/>
    </source>
</evidence>
<protein>
    <recommendedName>
        <fullName evidence="2">PH domain-containing protein</fullName>
    </recommendedName>
</protein>
<name>A0A1Y2DZ15_9FUNG</name>
<comment type="caution">
    <text evidence="3">The sequence shown here is derived from an EMBL/GenBank/DDBJ whole genome shotgun (WGS) entry which is preliminary data.</text>
</comment>
<accession>A0A1Y2DZ15</accession>
<organism evidence="3 4">
    <name type="scientific">Neocallimastix californiae</name>
    <dbReference type="NCBI Taxonomy" id="1754190"/>
    <lineage>
        <taxon>Eukaryota</taxon>
        <taxon>Fungi</taxon>
        <taxon>Fungi incertae sedis</taxon>
        <taxon>Chytridiomycota</taxon>
        <taxon>Chytridiomycota incertae sedis</taxon>
        <taxon>Neocallimastigomycetes</taxon>
        <taxon>Neocallimastigales</taxon>
        <taxon>Neocallimastigaceae</taxon>
        <taxon>Neocallimastix</taxon>
    </lineage>
</organism>
<dbReference type="Gene3D" id="2.30.29.30">
    <property type="entry name" value="Pleckstrin-homology domain (PH domain)/Phosphotyrosine-binding domain (PTB)"/>
    <property type="match status" value="1"/>
</dbReference>
<dbReference type="InterPro" id="IPR001849">
    <property type="entry name" value="PH_domain"/>
</dbReference>
<dbReference type="AlphaFoldDB" id="A0A1Y2DZ15"/>